<organism evidence="9 10">
    <name type="scientific">Celeribacter neptunius</name>
    <dbReference type="NCBI Taxonomy" id="588602"/>
    <lineage>
        <taxon>Bacteria</taxon>
        <taxon>Pseudomonadati</taxon>
        <taxon>Pseudomonadota</taxon>
        <taxon>Alphaproteobacteria</taxon>
        <taxon>Rhodobacterales</taxon>
        <taxon>Roseobacteraceae</taxon>
        <taxon>Celeribacter</taxon>
    </lineage>
</organism>
<dbReference type="Gene3D" id="3.90.180.10">
    <property type="entry name" value="Medium-chain alcohol dehydrogenases, catalytic domain"/>
    <property type="match status" value="1"/>
</dbReference>
<dbReference type="Gene3D" id="3.40.50.720">
    <property type="entry name" value="NAD(P)-binding Rossmann-like Domain"/>
    <property type="match status" value="1"/>
</dbReference>
<evidence type="ECO:0000256" key="1">
    <source>
        <dbReference type="ARBA" id="ARBA00001947"/>
    </source>
</evidence>
<evidence type="ECO:0000256" key="2">
    <source>
        <dbReference type="ARBA" id="ARBA00008072"/>
    </source>
</evidence>
<evidence type="ECO:0000313" key="10">
    <source>
        <dbReference type="Proteomes" id="UP000199630"/>
    </source>
</evidence>
<dbReference type="InterPro" id="IPR013154">
    <property type="entry name" value="ADH-like_N"/>
</dbReference>
<protein>
    <submittedName>
        <fullName evidence="9">Alcohol dehydrogenase</fullName>
    </submittedName>
</protein>
<feature type="domain" description="Alcohol dehydrogenase-like N-terminal" evidence="8">
    <location>
        <begin position="24"/>
        <end position="136"/>
    </location>
</feature>
<dbReference type="InterPro" id="IPR002328">
    <property type="entry name" value="ADH_Zn_CS"/>
</dbReference>
<dbReference type="GO" id="GO:0008270">
    <property type="term" value="F:zinc ion binding"/>
    <property type="evidence" value="ECO:0007669"/>
    <property type="project" value="InterPro"/>
</dbReference>
<dbReference type="PANTHER" id="PTHR42813">
    <property type="entry name" value="ZINC-TYPE ALCOHOL DEHYDROGENASE-LIKE"/>
    <property type="match status" value="1"/>
</dbReference>
<evidence type="ECO:0000259" key="8">
    <source>
        <dbReference type="Pfam" id="PF08240"/>
    </source>
</evidence>
<dbReference type="RefSeq" id="WP_090061970.1">
    <property type="nucleotide sequence ID" value="NZ_FORH01000007.1"/>
</dbReference>
<reference evidence="10" key="1">
    <citation type="submission" date="2016-10" db="EMBL/GenBank/DDBJ databases">
        <authorList>
            <person name="Varghese N."/>
            <person name="Submissions S."/>
        </authorList>
    </citation>
    <scope>NUCLEOTIDE SEQUENCE [LARGE SCALE GENOMIC DNA]</scope>
    <source>
        <strain evidence="10">DSM 26471</strain>
    </source>
</reference>
<comment type="cofactor">
    <cofactor evidence="1 6">
        <name>Zn(2+)</name>
        <dbReference type="ChEBI" id="CHEBI:29105"/>
    </cofactor>
</comment>
<accession>A0A1I3VPZ3</accession>
<dbReference type="SUPFAM" id="SSF50129">
    <property type="entry name" value="GroES-like"/>
    <property type="match status" value="1"/>
</dbReference>
<dbReference type="InterPro" id="IPR013149">
    <property type="entry name" value="ADH-like_C"/>
</dbReference>
<evidence type="ECO:0000256" key="6">
    <source>
        <dbReference type="RuleBase" id="RU361277"/>
    </source>
</evidence>
<dbReference type="Pfam" id="PF00107">
    <property type="entry name" value="ADH_zinc_N"/>
    <property type="match status" value="1"/>
</dbReference>
<gene>
    <name evidence="9" type="ORF">SAMN04487991_3480</name>
</gene>
<evidence type="ECO:0000256" key="5">
    <source>
        <dbReference type="ARBA" id="ARBA00023002"/>
    </source>
</evidence>
<keyword evidence="10" id="KW-1185">Reference proteome</keyword>
<dbReference type="STRING" id="588602.SAMN04487991_3480"/>
<evidence type="ECO:0000256" key="3">
    <source>
        <dbReference type="ARBA" id="ARBA00022723"/>
    </source>
</evidence>
<proteinExistence type="inferred from homology"/>
<comment type="similarity">
    <text evidence="2 6">Belongs to the zinc-containing alcohol dehydrogenase family.</text>
</comment>
<dbReference type="SUPFAM" id="SSF51735">
    <property type="entry name" value="NAD(P)-binding Rossmann-fold domains"/>
    <property type="match status" value="1"/>
</dbReference>
<dbReference type="InterPro" id="IPR036291">
    <property type="entry name" value="NAD(P)-bd_dom_sf"/>
</dbReference>
<dbReference type="PROSITE" id="PS00059">
    <property type="entry name" value="ADH_ZINC"/>
    <property type="match status" value="1"/>
</dbReference>
<dbReference type="GO" id="GO:0016491">
    <property type="term" value="F:oxidoreductase activity"/>
    <property type="evidence" value="ECO:0007669"/>
    <property type="project" value="UniProtKB-KW"/>
</dbReference>
<keyword evidence="5" id="KW-0560">Oxidoreductase</keyword>
<dbReference type="InterPro" id="IPR011032">
    <property type="entry name" value="GroES-like_sf"/>
</dbReference>
<keyword evidence="3 6" id="KW-0479">Metal-binding</keyword>
<evidence type="ECO:0000313" key="9">
    <source>
        <dbReference type="EMBL" id="SFJ97199.1"/>
    </source>
</evidence>
<dbReference type="AlphaFoldDB" id="A0A1I3VPZ3"/>
<dbReference type="EMBL" id="FORH01000007">
    <property type="protein sequence ID" value="SFJ97199.1"/>
    <property type="molecule type" value="Genomic_DNA"/>
</dbReference>
<name>A0A1I3VPZ3_9RHOB</name>
<evidence type="ECO:0000256" key="4">
    <source>
        <dbReference type="ARBA" id="ARBA00022833"/>
    </source>
</evidence>
<evidence type="ECO:0000259" key="7">
    <source>
        <dbReference type="Pfam" id="PF00107"/>
    </source>
</evidence>
<dbReference type="PANTHER" id="PTHR42813:SF4">
    <property type="entry name" value="NADP-DEPENDENT ISOPROPANOL DEHYDROGENASE"/>
    <property type="match status" value="1"/>
</dbReference>
<sequence>MKALVYQGPGEKVWTEKDKPGIEKPTDVIVKVTKTTICGTDLHILKGDVPAVTPGRTLGHEGVGIVEAVGDAVQNFKPGDPVLISCVTSCGKCANCKRQLYAHCSDGGWILGHLIDGTQAEYVRIPHGDNSLYPIPEGADEEALVMLSDIMPTGLEIGVQYGNVKPGDTVAIIGAGPVGMSVLLTAQFYSPGRIVMIDMDPARLELAKQFGATDTLQVGEDDVVEEIMKMTGGLGVDVAIEAVGVPATFDTCQKIVSAGGSIANVGVHGKPVELHIEELWIKNINISMGLVSTNTTPMLLKTLNSGKVDPAKLVTHRLKLDEIMEAYEIFGNAAREKAMKIILTA</sequence>
<dbReference type="CDD" id="cd08286">
    <property type="entry name" value="FDH_like_ADH2"/>
    <property type="match status" value="1"/>
</dbReference>
<keyword evidence="4 6" id="KW-0862">Zinc</keyword>
<feature type="domain" description="Alcohol dehydrogenase-like C-terminal" evidence="7">
    <location>
        <begin position="177"/>
        <end position="301"/>
    </location>
</feature>
<dbReference type="Proteomes" id="UP000199630">
    <property type="component" value="Unassembled WGS sequence"/>
</dbReference>
<dbReference type="OrthoDB" id="9809185at2"/>
<dbReference type="Pfam" id="PF08240">
    <property type="entry name" value="ADH_N"/>
    <property type="match status" value="1"/>
</dbReference>